<evidence type="ECO:0000313" key="10">
    <source>
        <dbReference type="Proteomes" id="UP000185678"/>
    </source>
</evidence>
<name>A0A1N7N0D1_9PROT</name>
<organism evidence="9 10">
    <name type="scientific">Insolitispirillum peregrinum</name>
    <dbReference type="NCBI Taxonomy" id="80876"/>
    <lineage>
        <taxon>Bacteria</taxon>
        <taxon>Pseudomonadati</taxon>
        <taxon>Pseudomonadota</taxon>
        <taxon>Alphaproteobacteria</taxon>
        <taxon>Rhodospirillales</taxon>
        <taxon>Novispirillaceae</taxon>
        <taxon>Insolitispirillum</taxon>
    </lineage>
</organism>
<comment type="subcellular location">
    <subcellularLocation>
        <location evidence="1 7">Cell inner membrane</location>
        <topology evidence="1 7">Multi-pass membrane protein</topology>
    </subcellularLocation>
</comment>
<dbReference type="PANTHER" id="PTHR33362:SF4">
    <property type="entry name" value="2,3-DIKETO-L-GULONATE TRAP TRANSPORTER LARGE PERMEASE PROTEIN YIAN"/>
    <property type="match status" value="1"/>
</dbReference>
<evidence type="ECO:0000313" key="9">
    <source>
        <dbReference type="EMBL" id="SIS91844.1"/>
    </source>
</evidence>
<evidence type="ECO:0000256" key="2">
    <source>
        <dbReference type="ARBA" id="ARBA00022475"/>
    </source>
</evidence>
<feature type="transmembrane region" description="Helical" evidence="7">
    <location>
        <begin position="315"/>
        <end position="332"/>
    </location>
</feature>
<dbReference type="InterPro" id="IPR004681">
    <property type="entry name" value="TRAP_DctM"/>
</dbReference>
<feature type="domain" description="TRAP C4-dicarboxylate transport system permease DctM subunit" evidence="8">
    <location>
        <begin position="8"/>
        <end position="418"/>
    </location>
</feature>
<keyword evidence="5 7" id="KW-1133">Transmembrane helix</keyword>
<keyword evidence="6 7" id="KW-0472">Membrane</keyword>
<evidence type="ECO:0000256" key="4">
    <source>
        <dbReference type="ARBA" id="ARBA00022692"/>
    </source>
</evidence>
<reference evidence="9 10" key="1">
    <citation type="submission" date="2017-01" db="EMBL/GenBank/DDBJ databases">
        <authorList>
            <person name="Mah S.A."/>
            <person name="Swanson W.J."/>
            <person name="Moy G.W."/>
            <person name="Vacquier V.D."/>
        </authorList>
    </citation>
    <scope>NUCLEOTIDE SEQUENCE [LARGE SCALE GENOMIC DNA]</scope>
    <source>
        <strain evidence="9 10">DSM 11589</strain>
    </source>
</reference>
<keyword evidence="2" id="KW-1003">Cell membrane</keyword>
<dbReference type="Pfam" id="PF06808">
    <property type="entry name" value="DctM"/>
    <property type="match status" value="1"/>
</dbReference>
<comment type="function">
    <text evidence="7">Part of the tripartite ATP-independent periplasmic (TRAP) transport system.</text>
</comment>
<feature type="transmembrane region" description="Helical" evidence="7">
    <location>
        <begin position="399"/>
        <end position="423"/>
    </location>
</feature>
<dbReference type="GO" id="GO:0022857">
    <property type="term" value="F:transmembrane transporter activity"/>
    <property type="evidence" value="ECO:0007669"/>
    <property type="project" value="UniProtKB-UniRule"/>
</dbReference>
<keyword evidence="3 7" id="KW-0997">Cell inner membrane</keyword>
<feature type="transmembrane region" description="Helical" evidence="7">
    <location>
        <begin position="278"/>
        <end position="295"/>
    </location>
</feature>
<feature type="transmembrane region" description="Helical" evidence="7">
    <location>
        <begin position="94"/>
        <end position="113"/>
    </location>
</feature>
<feature type="transmembrane region" description="Helical" evidence="7">
    <location>
        <begin position="242"/>
        <end position="258"/>
    </location>
</feature>
<dbReference type="GO" id="GO:0005886">
    <property type="term" value="C:plasma membrane"/>
    <property type="evidence" value="ECO:0007669"/>
    <property type="project" value="UniProtKB-SubCell"/>
</dbReference>
<comment type="similarity">
    <text evidence="7">Belongs to the TRAP transporter large permease family.</text>
</comment>
<feature type="transmembrane region" description="Helical" evidence="7">
    <location>
        <begin position="214"/>
        <end position="236"/>
    </location>
</feature>
<feature type="transmembrane region" description="Helical" evidence="7">
    <location>
        <begin position="55"/>
        <end position="74"/>
    </location>
</feature>
<feature type="transmembrane region" description="Helical" evidence="7">
    <location>
        <begin position="6"/>
        <end position="34"/>
    </location>
</feature>
<comment type="subunit">
    <text evidence="7">The complex comprises the extracytoplasmic solute receptor protein and the two transmembrane proteins.</text>
</comment>
<evidence type="ECO:0000256" key="1">
    <source>
        <dbReference type="ARBA" id="ARBA00004429"/>
    </source>
</evidence>
<accession>A0A1N7N0D1</accession>
<dbReference type="NCBIfam" id="TIGR00786">
    <property type="entry name" value="dctM"/>
    <property type="match status" value="1"/>
</dbReference>
<protein>
    <recommendedName>
        <fullName evidence="7">TRAP transporter large permease protein</fullName>
    </recommendedName>
</protein>
<dbReference type="Proteomes" id="UP000185678">
    <property type="component" value="Unassembled WGS sequence"/>
</dbReference>
<proteinExistence type="inferred from homology"/>
<keyword evidence="4 7" id="KW-0812">Transmembrane</keyword>
<dbReference type="AlphaFoldDB" id="A0A1N7N0D1"/>
<gene>
    <name evidence="9" type="ORF">SAMN05421779_104475</name>
</gene>
<dbReference type="STRING" id="80876.SAMN05421779_104475"/>
<dbReference type="RefSeq" id="WP_076400878.1">
    <property type="nucleotide sequence ID" value="NZ_FTOA01000004.1"/>
</dbReference>
<feature type="transmembrane region" description="Helical" evidence="7">
    <location>
        <begin position="167"/>
        <end position="193"/>
    </location>
</feature>
<dbReference type="EMBL" id="FTOA01000004">
    <property type="protein sequence ID" value="SIS91844.1"/>
    <property type="molecule type" value="Genomic_DNA"/>
</dbReference>
<feature type="transmembrane region" description="Helical" evidence="7">
    <location>
        <begin position="360"/>
        <end position="387"/>
    </location>
</feature>
<keyword evidence="10" id="KW-1185">Reference proteome</keyword>
<evidence type="ECO:0000256" key="3">
    <source>
        <dbReference type="ARBA" id="ARBA00022519"/>
    </source>
</evidence>
<dbReference type="InterPro" id="IPR010656">
    <property type="entry name" value="DctM"/>
</dbReference>
<sequence>MSWPVIIILMLGLFALNMRLYVAIIAAVLAYFIFFSRFPDQIAIQRLIGASQNMSLLAIPFFILLGTLMEYTGVARRMLKVADLLVGKLTGGMALTNVMLSTLLGGVSASNLADCAMLTRMLVPEMERSGYNRAFAAAVTASGALITPIIPPGIALIIYALVADVSIGSMFMAGVVPGLLMSAMLMVTIYIVSKKRGYKPARETWPTRSETRRTLLDAWPVLVLIVSIIGGIRLNIFTPTEAGAVAVGVVLLIGFVIYREMRLGHVSHALTETFKSTASVMLVIMASSALAWILSLEQAAQQMAVYITSLTDNKYVFLLVINLLLLLLGMLVEGNAILIVLVPLMMPTVAHFGIDPVHFGIIVIVNLAVGCLTPPVGTVMLLVCNLAKVKIVDFLKQGAPLFLALLLALLLITFVPELSLLLVH</sequence>
<dbReference type="PANTHER" id="PTHR33362">
    <property type="entry name" value="SIALIC ACID TRAP TRANSPORTER PERMEASE PROTEIN SIAT-RELATED"/>
    <property type="match status" value="1"/>
</dbReference>
<feature type="transmembrane region" description="Helical" evidence="7">
    <location>
        <begin position="134"/>
        <end position="161"/>
    </location>
</feature>
<evidence type="ECO:0000256" key="5">
    <source>
        <dbReference type="ARBA" id="ARBA00022989"/>
    </source>
</evidence>
<dbReference type="PIRSF" id="PIRSF006066">
    <property type="entry name" value="HI0050"/>
    <property type="match status" value="1"/>
</dbReference>
<dbReference type="OrthoDB" id="7824289at2"/>
<evidence type="ECO:0000256" key="7">
    <source>
        <dbReference type="RuleBase" id="RU369079"/>
    </source>
</evidence>
<evidence type="ECO:0000256" key="6">
    <source>
        <dbReference type="ARBA" id="ARBA00023136"/>
    </source>
</evidence>
<keyword evidence="7" id="KW-0813">Transport</keyword>
<evidence type="ECO:0000259" key="8">
    <source>
        <dbReference type="Pfam" id="PF06808"/>
    </source>
</evidence>